<dbReference type="PANTHER" id="PTHR30383">
    <property type="entry name" value="THIOESTERASE 1/PROTEASE 1/LYSOPHOSPHOLIPASE L1"/>
    <property type="match status" value="1"/>
</dbReference>
<dbReference type="AlphaFoldDB" id="A0AAW1SV97"/>
<dbReference type="Pfam" id="PF13472">
    <property type="entry name" value="Lipase_GDSL_2"/>
    <property type="match status" value="1"/>
</dbReference>
<dbReference type="Gene3D" id="3.40.50.1110">
    <property type="entry name" value="SGNH hydrolase"/>
    <property type="match status" value="1"/>
</dbReference>
<dbReference type="InterPro" id="IPR036514">
    <property type="entry name" value="SGNH_hydro_sf"/>
</dbReference>
<evidence type="ECO:0000259" key="1">
    <source>
        <dbReference type="Pfam" id="PF13472"/>
    </source>
</evidence>
<sequence>MSSERMRKAPSSYPILFRTASDSALLRRSKDAPAAGNPSPSYLGPQELLAQTPGYNFSHVPDIVKAPAAPGKSKAENKIWLRTHDKLVSEVAKARKGQGLELIFYGDSIFEAWMATEMGEETDRFKDVPAVYTRNYGRLRGGVFAISGDTSQNLLWRLKNGEAPEGLAPQAVVILIGTNDLSKSFGNKLDKPETANTVAQGIVDAATTVLASDRETQVVVLAVLPRGDKAVEAPSLRYILPNKWSGAIESVNAKVQNWAQWQKRATYLDCGAEFIESDDKLEGGKRLKKDLMPDALHPNGVGMQALADCIHDSLQLAIPNLPVTKSA</sequence>
<protein>
    <recommendedName>
        <fullName evidence="1">SGNH hydrolase-type esterase domain-containing protein</fullName>
    </recommendedName>
</protein>
<name>A0AAW1SV97_9CHLO</name>
<dbReference type="GO" id="GO:0004622">
    <property type="term" value="F:phosphatidylcholine lysophospholipase activity"/>
    <property type="evidence" value="ECO:0007669"/>
    <property type="project" value="TreeGrafter"/>
</dbReference>
<dbReference type="Proteomes" id="UP001485043">
    <property type="component" value="Unassembled WGS sequence"/>
</dbReference>
<reference evidence="2 3" key="1">
    <citation type="journal article" date="2024" name="Nat. Commun.">
        <title>Phylogenomics reveals the evolutionary origins of lichenization in chlorophyte algae.</title>
        <authorList>
            <person name="Puginier C."/>
            <person name="Libourel C."/>
            <person name="Otte J."/>
            <person name="Skaloud P."/>
            <person name="Haon M."/>
            <person name="Grisel S."/>
            <person name="Petersen M."/>
            <person name="Berrin J.G."/>
            <person name="Delaux P.M."/>
            <person name="Dal Grande F."/>
            <person name="Keller J."/>
        </authorList>
    </citation>
    <scope>NUCLEOTIDE SEQUENCE [LARGE SCALE GENOMIC DNA]</scope>
    <source>
        <strain evidence="2 3">SAG 2523</strain>
    </source>
</reference>
<organism evidence="2 3">
    <name type="scientific">Apatococcus fuscideae</name>
    <dbReference type="NCBI Taxonomy" id="2026836"/>
    <lineage>
        <taxon>Eukaryota</taxon>
        <taxon>Viridiplantae</taxon>
        <taxon>Chlorophyta</taxon>
        <taxon>core chlorophytes</taxon>
        <taxon>Trebouxiophyceae</taxon>
        <taxon>Chlorellales</taxon>
        <taxon>Chlorellaceae</taxon>
        <taxon>Apatococcus</taxon>
    </lineage>
</organism>
<dbReference type="InterPro" id="IPR051532">
    <property type="entry name" value="Ester_Hydrolysis_Enzymes"/>
</dbReference>
<dbReference type="InterPro" id="IPR013830">
    <property type="entry name" value="SGNH_hydro"/>
</dbReference>
<gene>
    <name evidence="2" type="ORF">WJX84_008063</name>
</gene>
<proteinExistence type="predicted"/>
<evidence type="ECO:0000313" key="3">
    <source>
        <dbReference type="Proteomes" id="UP001485043"/>
    </source>
</evidence>
<dbReference type="EMBL" id="JALJOV010000786">
    <property type="protein sequence ID" value="KAK9861265.1"/>
    <property type="molecule type" value="Genomic_DNA"/>
</dbReference>
<feature type="domain" description="SGNH hydrolase-type esterase" evidence="1">
    <location>
        <begin position="104"/>
        <end position="305"/>
    </location>
</feature>
<dbReference type="SUPFAM" id="SSF52266">
    <property type="entry name" value="SGNH hydrolase"/>
    <property type="match status" value="1"/>
</dbReference>
<comment type="caution">
    <text evidence="2">The sequence shown here is derived from an EMBL/GenBank/DDBJ whole genome shotgun (WGS) entry which is preliminary data.</text>
</comment>
<dbReference type="PANTHER" id="PTHR30383:SF5">
    <property type="entry name" value="SGNH HYDROLASE-TYPE ESTERASE DOMAIN-CONTAINING PROTEIN"/>
    <property type="match status" value="1"/>
</dbReference>
<keyword evidence="3" id="KW-1185">Reference proteome</keyword>
<accession>A0AAW1SV97</accession>
<evidence type="ECO:0000313" key="2">
    <source>
        <dbReference type="EMBL" id="KAK9861265.1"/>
    </source>
</evidence>